<evidence type="ECO:0000313" key="3">
    <source>
        <dbReference type="EMBL" id="QSQ22697.1"/>
    </source>
</evidence>
<evidence type="ECO:0000256" key="1">
    <source>
        <dbReference type="SAM" id="MobiDB-lite"/>
    </source>
</evidence>
<evidence type="ECO:0000313" key="4">
    <source>
        <dbReference type="Proteomes" id="UP000662747"/>
    </source>
</evidence>
<dbReference type="EMBL" id="CP071090">
    <property type="protein sequence ID" value="QSQ22697.1"/>
    <property type="molecule type" value="Genomic_DNA"/>
</dbReference>
<evidence type="ECO:0000256" key="2">
    <source>
        <dbReference type="SAM" id="SignalP"/>
    </source>
</evidence>
<protein>
    <submittedName>
        <fullName evidence="3">Uncharacterized protein</fullName>
    </submittedName>
</protein>
<dbReference type="Proteomes" id="UP000662747">
    <property type="component" value="Chromosome"/>
</dbReference>
<sequence length="224" mass="24279">MATGIRWLRLGWVMALLVGSGAWAEEPRPATPPADAPMAPQSESQGSSAQWELMAGAQAALDGYASTGHQGLLLGMGWEYPSVRLRFLFLAGVPDNIYDTLTHVKLEQYTFGFWLDTPVLRSGPVRWGVGAGAGLLVFARSSFSLARNVVPANPRFVPTLLTGPDTSVRWRLSRLFAVETTAAVDFVVGRPILGYEDSSSGGFVPQHRGWLVQPRLTVAFLILP</sequence>
<accession>A0ABX7NUU6</accession>
<feature type="chain" id="PRO_5046523445" evidence="2">
    <location>
        <begin position="25"/>
        <end position="224"/>
    </location>
</feature>
<feature type="region of interest" description="Disordered" evidence="1">
    <location>
        <begin position="26"/>
        <end position="45"/>
    </location>
</feature>
<reference evidence="3 4" key="1">
    <citation type="submission" date="2021-02" db="EMBL/GenBank/DDBJ databases">
        <title>De Novo genome assembly of isolated myxobacteria.</title>
        <authorList>
            <person name="Stevens D.C."/>
        </authorList>
    </citation>
    <scope>NUCLEOTIDE SEQUENCE [LARGE SCALE GENOMIC DNA]</scope>
    <source>
        <strain evidence="4">SCPEA02</strain>
    </source>
</reference>
<feature type="signal peptide" evidence="2">
    <location>
        <begin position="1"/>
        <end position="24"/>
    </location>
</feature>
<dbReference type="RefSeq" id="WP_206724273.1">
    <property type="nucleotide sequence ID" value="NZ_CP071090.1"/>
</dbReference>
<gene>
    <name evidence="3" type="ORF">JY651_47640</name>
</gene>
<keyword evidence="2" id="KW-0732">Signal</keyword>
<proteinExistence type="predicted"/>
<name>A0ABX7NUU6_9BACT</name>
<keyword evidence="4" id="KW-1185">Reference proteome</keyword>
<organism evidence="3 4">
    <name type="scientific">Pyxidicoccus parkwayensis</name>
    <dbReference type="NCBI Taxonomy" id="2813578"/>
    <lineage>
        <taxon>Bacteria</taxon>
        <taxon>Pseudomonadati</taxon>
        <taxon>Myxococcota</taxon>
        <taxon>Myxococcia</taxon>
        <taxon>Myxococcales</taxon>
        <taxon>Cystobacterineae</taxon>
        <taxon>Myxococcaceae</taxon>
        <taxon>Pyxidicoccus</taxon>
    </lineage>
</organism>